<gene>
    <name evidence="5" type="ORF">V4C55_32555</name>
</gene>
<evidence type="ECO:0000256" key="3">
    <source>
        <dbReference type="SAM" id="MobiDB-lite"/>
    </source>
</evidence>
<keyword evidence="2 4" id="KW-0472">Membrane</keyword>
<comment type="caution">
    <text evidence="5">The sequence shown here is derived from an EMBL/GenBank/DDBJ whole genome shotgun (WGS) entry which is preliminary data.</text>
</comment>
<name>A0ABU9QMG8_9BURK</name>
<proteinExistence type="inferred from homology"/>
<dbReference type="Gene3D" id="1.20.1600.10">
    <property type="entry name" value="Outer membrane efflux proteins (OEP)"/>
    <property type="match status" value="1"/>
</dbReference>
<dbReference type="PANTHER" id="PTHR30203">
    <property type="entry name" value="OUTER MEMBRANE CATION EFFLUX PROTEIN"/>
    <property type="match status" value="1"/>
</dbReference>
<evidence type="ECO:0000256" key="2">
    <source>
        <dbReference type="RuleBase" id="RU362097"/>
    </source>
</evidence>
<dbReference type="Pfam" id="PF02321">
    <property type="entry name" value="OEP"/>
    <property type="match status" value="2"/>
</dbReference>
<keyword evidence="4" id="KW-1133">Transmembrane helix</keyword>
<evidence type="ECO:0000313" key="6">
    <source>
        <dbReference type="Proteomes" id="UP001494588"/>
    </source>
</evidence>
<evidence type="ECO:0000256" key="1">
    <source>
        <dbReference type="ARBA" id="ARBA00007613"/>
    </source>
</evidence>
<dbReference type="PANTHER" id="PTHR30203:SF32">
    <property type="entry name" value="CATION EFFLUX SYSTEM PROTEIN CUSC"/>
    <property type="match status" value="1"/>
</dbReference>
<comment type="similarity">
    <text evidence="1 2">Belongs to the outer membrane factor (OMF) (TC 1.B.17) family.</text>
</comment>
<keyword evidence="6" id="KW-1185">Reference proteome</keyword>
<dbReference type="EMBL" id="JAZHGC010000036">
    <property type="protein sequence ID" value="MEM5290464.1"/>
    <property type="molecule type" value="Genomic_DNA"/>
</dbReference>
<sequence length="551" mass="58272">MQSIVKRAGAKPETRDKQNGHLMVNRVKSIKRIKQIKRIERVKVVVATVGAAIGVMVLGGCAVGPDFVKPAAHVPGNWTAADNVQRTARPELTRWWERLNDPVLNALVNEAVSGNLDVATARAKVREARASYQQAGGSLYPVLRATGSALRSGSGSNALSSGASGSSSSSSAGGTTSSRTLSTQSPANIFQAGLDASWELDLFGANRRALESAGYGLDAAQWSLRATLLTLVGDVTSYYVQARGYQARIALARGTAASQEQTAKITRMKYEAGVSSALDPANAEGQAQTTLATIPALETSYLQAVHSLSVLTGRTPEALLEQMSRVEQIPTPALPIPVGVPADVLLARPDVRLAERQYAQYTAKVGQAEAARYPSVSLTGTVTTSGTQFGDLARRSSIGWSFGPSVTIPLFNGGRLKAAVEVAQAVRDQYFIAYQSAVLTALKDVENATVALSRETDRGQALQASVDAYRQALTIARALYGAGSTGFLEVLTAERSLYSAEDAMVMSRVAVTTDYIALNKALGGGWDGQIDTVTPEVIDSHTGPHVHRTAE</sequence>
<evidence type="ECO:0000256" key="4">
    <source>
        <dbReference type="SAM" id="Phobius"/>
    </source>
</evidence>
<dbReference type="Gene3D" id="2.20.200.10">
    <property type="entry name" value="Outer membrane efflux proteins (OEP)"/>
    <property type="match status" value="1"/>
</dbReference>
<dbReference type="InterPro" id="IPR010131">
    <property type="entry name" value="MdtP/NodT-like"/>
</dbReference>
<comment type="subcellular location">
    <subcellularLocation>
        <location evidence="2">Cell membrane</location>
        <topology evidence="2">Lipid-anchor</topology>
    </subcellularLocation>
</comment>
<dbReference type="Proteomes" id="UP001494588">
    <property type="component" value="Unassembled WGS sequence"/>
</dbReference>
<keyword evidence="2 4" id="KW-0812">Transmembrane</keyword>
<organism evidence="5 6">
    <name type="scientific">Paraburkholderia sabiae</name>
    <dbReference type="NCBI Taxonomy" id="273251"/>
    <lineage>
        <taxon>Bacteria</taxon>
        <taxon>Pseudomonadati</taxon>
        <taxon>Pseudomonadota</taxon>
        <taxon>Betaproteobacteria</taxon>
        <taxon>Burkholderiales</taxon>
        <taxon>Burkholderiaceae</taxon>
        <taxon>Paraburkholderia</taxon>
    </lineage>
</organism>
<evidence type="ECO:0000313" key="5">
    <source>
        <dbReference type="EMBL" id="MEM5290464.1"/>
    </source>
</evidence>
<dbReference type="RefSeq" id="WP_233471920.1">
    <property type="nucleotide sequence ID" value="NZ_CAJHCS010000014.1"/>
</dbReference>
<protein>
    <submittedName>
        <fullName evidence="5">Efflux transporter outer membrane subunit</fullName>
    </submittedName>
</protein>
<feature type="region of interest" description="Disordered" evidence="3">
    <location>
        <begin position="154"/>
        <end position="182"/>
    </location>
</feature>
<dbReference type="InterPro" id="IPR003423">
    <property type="entry name" value="OMP_efflux"/>
</dbReference>
<keyword evidence="2" id="KW-1134">Transmembrane beta strand</keyword>
<accession>A0ABU9QMG8</accession>
<reference evidence="5 6" key="1">
    <citation type="submission" date="2024-01" db="EMBL/GenBank/DDBJ databases">
        <title>The diversity of rhizobia nodulating Mimosa spp. in eleven states of Brazil covering several biomes is determined by host plant, location, and edaphic factors.</title>
        <authorList>
            <person name="Rouws L."/>
            <person name="Barauna A."/>
            <person name="Beukes C."/>
            <person name="De Faria S.M."/>
            <person name="Gross E."/>
            <person name="Dos Reis Junior F.B."/>
            <person name="Simon M."/>
            <person name="Maluk M."/>
            <person name="Odee D.W."/>
            <person name="Kenicer G."/>
            <person name="Young J.P.W."/>
            <person name="Reis V.M."/>
            <person name="Zilli J."/>
            <person name="James E.K."/>
        </authorList>
    </citation>
    <scope>NUCLEOTIDE SEQUENCE [LARGE SCALE GENOMIC DNA]</scope>
    <source>
        <strain evidence="5 6">JPY77</strain>
    </source>
</reference>
<keyword evidence="2" id="KW-0564">Palmitate</keyword>
<feature type="transmembrane region" description="Helical" evidence="4">
    <location>
        <begin position="44"/>
        <end position="65"/>
    </location>
</feature>
<dbReference type="SUPFAM" id="SSF56954">
    <property type="entry name" value="Outer membrane efflux proteins (OEP)"/>
    <property type="match status" value="1"/>
</dbReference>
<dbReference type="NCBIfam" id="TIGR01845">
    <property type="entry name" value="outer_NodT"/>
    <property type="match status" value="1"/>
</dbReference>
<keyword evidence="2" id="KW-0449">Lipoprotein</keyword>